<dbReference type="PANTHER" id="PTHR24421">
    <property type="entry name" value="NITRATE/NITRITE SENSOR PROTEIN NARX-RELATED"/>
    <property type="match status" value="1"/>
</dbReference>
<dbReference type="Gene3D" id="1.20.5.1930">
    <property type="match status" value="1"/>
</dbReference>
<dbReference type="RefSeq" id="WP_133107761.1">
    <property type="nucleotide sequence ID" value="NZ_SMNA01000005.1"/>
</dbReference>
<keyword evidence="8" id="KW-1185">Reference proteome</keyword>
<feature type="transmembrane region" description="Helical" evidence="5">
    <location>
        <begin position="52"/>
        <end position="75"/>
    </location>
</feature>
<dbReference type="InterPro" id="IPR036890">
    <property type="entry name" value="HATPase_C_sf"/>
</dbReference>
<dbReference type="Proteomes" id="UP000504882">
    <property type="component" value="Unassembled WGS sequence"/>
</dbReference>
<dbReference type="InterPro" id="IPR050482">
    <property type="entry name" value="Sensor_HK_TwoCompSys"/>
</dbReference>
<dbReference type="CDD" id="cd16917">
    <property type="entry name" value="HATPase_UhpB-NarQ-NarX-like"/>
    <property type="match status" value="1"/>
</dbReference>
<proteinExistence type="predicted"/>
<keyword evidence="5" id="KW-0472">Membrane</keyword>
<comment type="caution">
    <text evidence="7">The sequence shown here is derived from an EMBL/GenBank/DDBJ whole genome shotgun (WGS) entry which is preliminary data.</text>
</comment>
<keyword evidence="3" id="KW-0902">Two-component regulatory system</keyword>
<evidence type="ECO:0000256" key="5">
    <source>
        <dbReference type="SAM" id="Phobius"/>
    </source>
</evidence>
<feature type="transmembrane region" description="Helical" evidence="5">
    <location>
        <begin position="120"/>
        <end position="141"/>
    </location>
</feature>
<organism evidence="7 8">
    <name type="scientific">Occultella glacieicola</name>
    <dbReference type="NCBI Taxonomy" id="2518684"/>
    <lineage>
        <taxon>Bacteria</taxon>
        <taxon>Bacillati</taxon>
        <taxon>Actinomycetota</taxon>
        <taxon>Actinomycetes</taxon>
        <taxon>Micrococcales</taxon>
        <taxon>Ruaniaceae</taxon>
        <taxon>Occultella</taxon>
    </lineage>
</organism>
<reference evidence="7 8" key="1">
    <citation type="submission" date="2019-03" db="EMBL/GenBank/DDBJ databases">
        <title>Genomic features of bacteria from cold environments.</title>
        <authorList>
            <person name="Shen L."/>
        </authorList>
    </citation>
    <scope>NUCLEOTIDE SEQUENCE [LARGE SCALE GENOMIC DNA]</scope>
    <source>
        <strain evidence="8">T3246-1</strain>
    </source>
</reference>
<keyword evidence="5" id="KW-1133">Transmembrane helix</keyword>
<gene>
    <name evidence="7" type="ORF">EXU48_11290</name>
</gene>
<dbReference type="SMART" id="SM00387">
    <property type="entry name" value="HATPase_c"/>
    <property type="match status" value="1"/>
</dbReference>
<feature type="transmembrane region" description="Helical" evidence="5">
    <location>
        <begin position="153"/>
        <end position="171"/>
    </location>
</feature>
<evidence type="ECO:0000313" key="7">
    <source>
        <dbReference type="EMBL" id="TDE94035.1"/>
    </source>
</evidence>
<dbReference type="Gene3D" id="3.30.450.40">
    <property type="match status" value="1"/>
</dbReference>
<dbReference type="PANTHER" id="PTHR24421:SF61">
    <property type="entry name" value="OXYGEN SENSOR HISTIDINE KINASE NREB"/>
    <property type="match status" value="1"/>
</dbReference>
<keyword evidence="1" id="KW-0808">Transferase</keyword>
<dbReference type="Gene3D" id="3.30.565.10">
    <property type="entry name" value="Histidine kinase-like ATPase, C-terminal domain"/>
    <property type="match status" value="1"/>
</dbReference>
<keyword evidence="5" id="KW-0812">Transmembrane</keyword>
<accession>A0ABY2E4J8</accession>
<evidence type="ECO:0000256" key="3">
    <source>
        <dbReference type="ARBA" id="ARBA00023012"/>
    </source>
</evidence>
<dbReference type="SUPFAM" id="SSF55781">
    <property type="entry name" value="GAF domain-like"/>
    <property type="match status" value="1"/>
</dbReference>
<feature type="transmembrane region" description="Helical" evidence="5">
    <location>
        <begin position="191"/>
        <end position="217"/>
    </location>
</feature>
<feature type="transmembrane region" description="Helical" evidence="5">
    <location>
        <begin position="20"/>
        <end position="40"/>
    </location>
</feature>
<dbReference type="InterPro" id="IPR011712">
    <property type="entry name" value="Sig_transdc_His_kin_sub3_dim/P"/>
</dbReference>
<evidence type="ECO:0000313" key="8">
    <source>
        <dbReference type="Proteomes" id="UP000504882"/>
    </source>
</evidence>
<evidence type="ECO:0000256" key="4">
    <source>
        <dbReference type="SAM" id="MobiDB-lite"/>
    </source>
</evidence>
<evidence type="ECO:0000256" key="2">
    <source>
        <dbReference type="ARBA" id="ARBA00022777"/>
    </source>
</evidence>
<dbReference type="Pfam" id="PF07730">
    <property type="entry name" value="HisKA_3"/>
    <property type="match status" value="1"/>
</dbReference>
<dbReference type="InterPro" id="IPR003594">
    <property type="entry name" value="HATPase_dom"/>
</dbReference>
<feature type="transmembrane region" description="Helical" evidence="5">
    <location>
        <begin position="229"/>
        <end position="248"/>
    </location>
</feature>
<name>A0ABY2E4J8_9MICO</name>
<dbReference type="Pfam" id="PF02518">
    <property type="entry name" value="HATPase_c"/>
    <property type="match status" value="1"/>
</dbReference>
<evidence type="ECO:0000259" key="6">
    <source>
        <dbReference type="SMART" id="SM00387"/>
    </source>
</evidence>
<keyword evidence="2" id="KW-0418">Kinase</keyword>
<feature type="region of interest" description="Disordered" evidence="4">
    <location>
        <begin position="615"/>
        <end position="636"/>
    </location>
</feature>
<dbReference type="SUPFAM" id="SSF55874">
    <property type="entry name" value="ATPase domain of HSP90 chaperone/DNA topoisomerase II/histidine kinase"/>
    <property type="match status" value="1"/>
</dbReference>
<feature type="domain" description="Histidine kinase/HSP90-like ATPase" evidence="6">
    <location>
        <begin position="523"/>
        <end position="613"/>
    </location>
</feature>
<evidence type="ECO:0000256" key="1">
    <source>
        <dbReference type="ARBA" id="ARBA00022679"/>
    </source>
</evidence>
<dbReference type="EMBL" id="SMNA01000005">
    <property type="protein sequence ID" value="TDE94035.1"/>
    <property type="molecule type" value="Genomic_DNA"/>
</dbReference>
<dbReference type="InterPro" id="IPR029016">
    <property type="entry name" value="GAF-like_dom_sf"/>
</dbReference>
<feature type="compositionally biased region" description="Low complexity" evidence="4">
    <location>
        <begin position="615"/>
        <end position="630"/>
    </location>
</feature>
<sequence length="636" mass="65383">MVVGRWVERRLGGQVGTGWHRGLAGALVAAAVAASVRAGLAEWRWYADEPTGVALVLMALAGLAWALAGAVLAWLRPTNVVGWLMLVVGTLTQVSVGNNGEARLAQQIEDPTLAGRPLDLTISVIGGLLILAMLGLLPLLYPSGRLAGRTDRVLAALVVAGAAAFEVQVLAAELDPSLARAFGDDAPNASAGSALVVWVPLVVFALACAAGWVSAVVRLVRSPAPERQQLTLLLTAVVVALVTTPFAGPWGQVVGLYLLPVAVAVGILRYRLLDIEVTRPADPVAAVSHLGSVLANSDPAHLLDAAVGSIHRSLRPSELRLTDRAGTVIASVGSPAGTAPGAADPTDAPDPAWLAVPLVVSGEDVGHLRVATYPGGSWSRRRRRLAGALAPQLAVAVRAVELGEDLQHQRDAVVEARREERERLRHDLHDGLGPALTGIGLGLQAVQGALARGDVTRADELTDVLRGQTANTVVEVRRIIEDLRPAALSTDGLAGALPGAVAALARTVPIRVEVGDLPALPAPVEDAVFRVALEAVTNLERHSAARSASLAVWAEAGDVHLMVGDDGRGLAADAAPGVGLGSMRRRADAVGARFAIESSTAGTTVTMSVPLGRRAGSGTATTAAELAPTAVGPATP</sequence>
<protein>
    <recommendedName>
        <fullName evidence="6">Histidine kinase/HSP90-like ATPase domain-containing protein</fullName>
    </recommendedName>
</protein>